<name>A0A7M5XE73_9CNID</name>
<dbReference type="EnsemblMetazoa" id="CLYHEMT022107.1">
    <property type="protein sequence ID" value="CLYHEMP022107.1"/>
    <property type="gene ID" value="CLYHEMG022107"/>
</dbReference>
<organism evidence="4 5">
    <name type="scientific">Clytia hemisphaerica</name>
    <dbReference type="NCBI Taxonomy" id="252671"/>
    <lineage>
        <taxon>Eukaryota</taxon>
        <taxon>Metazoa</taxon>
        <taxon>Cnidaria</taxon>
        <taxon>Hydrozoa</taxon>
        <taxon>Hydroidolina</taxon>
        <taxon>Leptothecata</taxon>
        <taxon>Obeliida</taxon>
        <taxon>Clytiidae</taxon>
        <taxon>Clytia</taxon>
    </lineage>
</organism>
<feature type="compositionally biased region" description="Polar residues" evidence="1">
    <location>
        <begin position="57"/>
        <end position="78"/>
    </location>
</feature>
<dbReference type="AlphaFoldDB" id="A0A7M5XE73"/>
<dbReference type="GO" id="GO:0006606">
    <property type="term" value="P:protein import into nucleus"/>
    <property type="evidence" value="ECO:0007669"/>
    <property type="project" value="TreeGrafter"/>
</dbReference>
<keyword evidence="2" id="KW-0472">Membrane</keyword>
<feature type="chain" id="PRO_5029895578" description="Cnidarian restricted protein" evidence="3">
    <location>
        <begin position="24"/>
        <end position="271"/>
    </location>
</feature>
<proteinExistence type="predicted"/>
<feature type="region of interest" description="Disordered" evidence="1">
    <location>
        <begin position="57"/>
        <end position="81"/>
    </location>
</feature>
<dbReference type="GO" id="GO:0005634">
    <property type="term" value="C:nucleus"/>
    <property type="evidence" value="ECO:0007669"/>
    <property type="project" value="TreeGrafter"/>
</dbReference>
<keyword evidence="2" id="KW-1133">Transmembrane helix</keyword>
<feature type="transmembrane region" description="Helical" evidence="2">
    <location>
        <begin position="214"/>
        <end position="239"/>
    </location>
</feature>
<keyword evidence="5" id="KW-1185">Reference proteome</keyword>
<reference evidence="4" key="1">
    <citation type="submission" date="2021-01" db="UniProtKB">
        <authorList>
            <consortium name="EnsemblMetazoa"/>
        </authorList>
    </citation>
    <scope>IDENTIFICATION</scope>
</reference>
<keyword evidence="3" id="KW-0732">Signal</keyword>
<evidence type="ECO:0000313" key="5">
    <source>
        <dbReference type="Proteomes" id="UP000594262"/>
    </source>
</evidence>
<dbReference type="GO" id="GO:0005737">
    <property type="term" value="C:cytoplasm"/>
    <property type="evidence" value="ECO:0007669"/>
    <property type="project" value="TreeGrafter"/>
</dbReference>
<protein>
    <recommendedName>
        <fullName evidence="6">Cnidarian restricted protein</fullName>
    </recommendedName>
</protein>
<sequence length="271" mass="31092">MLKLRNPNISLLVLFAISSISNAYIGERKSATATLPALSTQASTEGKHEYHTISLVPTSPTDKTVKNPVQQPEKTSTKAALHHHTNPLRTILPTKKTTITRNNKKHPKPTPKKIKPPKPKIDSIAESLLTTKTPTTKRYHAHHTHPHAHHPAKRNTSGDNHCSKYHTCTTCLQATNCYWCGHTEKCGEYHWQDVFPEDCHFNEWHYKHCYIQEVLFMIVVIVMALLLFVSFLLFCYYCWKARRYPSVHLSPIELSNSNSFRGNCKLYNQLR</sequence>
<dbReference type="InterPro" id="IPR052304">
    <property type="entry name" value="PTTG1IP"/>
</dbReference>
<evidence type="ECO:0000313" key="4">
    <source>
        <dbReference type="EnsemblMetazoa" id="CLYHEMP022107.1"/>
    </source>
</evidence>
<feature type="signal peptide" evidence="3">
    <location>
        <begin position="1"/>
        <end position="23"/>
    </location>
</feature>
<evidence type="ECO:0000256" key="1">
    <source>
        <dbReference type="SAM" id="MobiDB-lite"/>
    </source>
</evidence>
<evidence type="ECO:0000256" key="3">
    <source>
        <dbReference type="SAM" id="SignalP"/>
    </source>
</evidence>
<feature type="region of interest" description="Disordered" evidence="1">
    <location>
        <begin position="100"/>
        <end position="119"/>
    </location>
</feature>
<accession>A0A7M5XE73</accession>
<feature type="compositionally biased region" description="Basic residues" evidence="1">
    <location>
        <begin position="102"/>
        <end position="118"/>
    </location>
</feature>
<evidence type="ECO:0008006" key="6">
    <source>
        <dbReference type="Google" id="ProtNLM"/>
    </source>
</evidence>
<dbReference type="Proteomes" id="UP000594262">
    <property type="component" value="Unplaced"/>
</dbReference>
<keyword evidence="2" id="KW-0812">Transmembrane</keyword>
<dbReference type="PANTHER" id="PTHR15191:SF3">
    <property type="entry name" value="PITUITARY TUMOR-TRANSFORMING GENE PROTEIN-BINDING FACTOR"/>
    <property type="match status" value="1"/>
</dbReference>
<evidence type="ECO:0000256" key="2">
    <source>
        <dbReference type="SAM" id="Phobius"/>
    </source>
</evidence>
<dbReference type="PANTHER" id="PTHR15191">
    <property type="entry name" value="PROTEIN CBG20567"/>
    <property type="match status" value="1"/>
</dbReference>